<comment type="similarity">
    <text evidence="1">Belongs to the HpcH/HpaI aldolase family.</text>
</comment>
<keyword evidence="2" id="KW-0479">Metal-binding</keyword>
<dbReference type="Gene3D" id="3.20.20.60">
    <property type="entry name" value="Phosphoenolpyruvate-binding domains"/>
    <property type="match status" value="1"/>
</dbReference>
<dbReference type="PANTHER" id="PTHR30502:SF0">
    <property type="entry name" value="PHOSPHOENOLPYRUVATE CARBOXYLASE FAMILY PROTEIN"/>
    <property type="match status" value="1"/>
</dbReference>
<evidence type="ECO:0000256" key="3">
    <source>
        <dbReference type="ARBA" id="ARBA00023239"/>
    </source>
</evidence>
<dbReference type="Proteomes" id="UP001596037">
    <property type="component" value="Unassembled WGS sequence"/>
</dbReference>
<dbReference type="InterPro" id="IPR005000">
    <property type="entry name" value="Aldolase/citrate-lyase_domain"/>
</dbReference>
<evidence type="ECO:0000256" key="2">
    <source>
        <dbReference type="ARBA" id="ARBA00022723"/>
    </source>
</evidence>
<evidence type="ECO:0000313" key="5">
    <source>
        <dbReference type="EMBL" id="MFC5499269.1"/>
    </source>
</evidence>
<comment type="caution">
    <text evidence="5">The sequence shown here is derived from an EMBL/GenBank/DDBJ whole genome shotgun (WGS) entry which is preliminary data.</text>
</comment>
<protein>
    <submittedName>
        <fullName evidence="5">HpcH/HpaI aldolase/citrate lyase family protein</fullName>
    </submittedName>
</protein>
<keyword evidence="6" id="KW-1185">Reference proteome</keyword>
<dbReference type="PANTHER" id="PTHR30502">
    <property type="entry name" value="2-KETO-3-DEOXY-L-RHAMNONATE ALDOLASE"/>
    <property type="match status" value="1"/>
</dbReference>
<keyword evidence="3 5" id="KW-0456">Lyase</keyword>
<reference evidence="6" key="1">
    <citation type="journal article" date="2019" name="Int. J. Syst. Evol. Microbiol.">
        <title>The Global Catalogue of Microorganisms (GCM) 10K type strain sequencing project: providing services to taxonomists for standard genome sequencing and annotation.</title>
        <authorList>
            <consortium name="The Broad Institute Genomics Platform"/>
            <consortium name="The Broad Institute Genome Sequencing Center for Infectious Disease"/>
            <person name="Wu L."/>
            <person name="Ma J."/>
        </authorList>
    </citation>
    <scope>NUCLEOTIDE SEQUENCE [LARGE SCALE GENOMIC DNA]</scope>
    <source>
        <strain evidence="6">CCUG 57401</strain>
    </source>
</reference>
<proteinExistence type="inferred from homology"/>
<dbReference type="RefSeq" id="WP_376851481.1">
    <property type="nucleotide sequence ID" value="NZ_JBHSMF010000009.1"/>
</dbReference>
<evidence type="ECO:0000256" key="1">
    <source>
        <dbReference type="ARBA" id="ARBA00005568"/>
    </source>
</evidence>
<dbReference type="SUPFAM" id="SSF51621">
    <property type="entry name" value="Phosphoenolpyruvate/pyruvate domain"/>
    <property type="match status" value="1"/>
</dbReference>
<dbReference type="GO" id="GO:0016829">
    <property type="term" value="F:lyase activity"/>
    <property type="evidence" value="ECO:0007669"/>
    <property type="project" value="UniProtKB-KW"/>
</dbReference>
<dbReference type="EMBL" id="JBHSMF010000009">
    <property type="protein sequence ID" value="MFC5499269.1"/>
    <property type="molecule type" value="Genomic_DNA"/>
</dbReference>
<dbReference type="InterPro" id="IPR015813">
    <property type="entry name" value="Pyrv/PenolPyrv_kinase-like_dom"/>
</dbReference>
<name>A0ABW0NK14_9BURK</name>
<accession>A0ABW0NK14</accession>
<dbReference type="InterPro" id="IPR040442">
    <property type="entry name" value="Pyrv_kinase-like_dom_sf"/>
</dbReference>
<organism evidence="5 6">
    <name type="scientific">Caenimonas terrae</name>
    <dbReference type="NCBI Taxonomy" id="696074"/>
    <lineage>
        <taxon>Bacteria</taxon>
        <taxon>Pseudomonadati</taxon>
        <taxon>Pseudomonadota</taxon>
        <taxon>Betaproteobacteria</taxon>
        <taxon>Burkholderiales</taxon>
        <taxon>Comamonadaceae</taxon>
        <taxon>Caenimonas</taxon>
    </lineage>
</organism>
<gene>
    <name evidence="5" type="ORF">ACFPOE_17115</name>
</gene>
<dbReference type="Pfam" id="PF03328">
    <property type="entry name" value="HpcH_HpaI"/>
    <property type="match status" value="1"/>
</dbReference>
<sequence>MSSNNDLFRDRLRRGDTLVGSFVKTPTLHATEILAQVGYDFVVIDAEHAPLDRSHIDVMLYAARAGGIAGLVRVPAISDILSALDCGAVGVLVPHVDSPERAREAAAASRYRNGRRGYSGATRSSNYGGGSVWSNVDAQDAQTTVIAMIEDPQAVEQIEAIAAVDGIDAFFIGRGDLTVAYGAGRADDPVIVDAVRRISDAGRAAGKAVVVMVNGPEEAAGFEAMGASAFIVSTDQGLLRRAATAALAGLKALSPVRRPGVP</sequence>
<evidence type="ECO:0000313" key="6">
    <source>
        <dbReference type="Proteomes" id="UP001596037"/>
    </source>
</evidence>
<feature type="domain" description="HpcH/HpaI aldolase/citrate lyase" evidence="4">
    <location>
        <begin position="22"/>
        <end position="240"/>
    </location>
</feature>
<evidence type="ECO:0000259" key="4">
    <source>
        <dbReference type="Pfam" id="PF03328"/>
    </source>
</evidence>
<dbReference type="InterPro" id="IPR050251">
    <property type="entry name" value="HpcH-HpaI_aldolase"/>
</dbReference>